<dbReference type="EMBL" id="JACHVR010000001">
    <property type="protein sequence ID" value="MBB2885630.1"/>
    <property type="molecule type" value="Genomic_DNA"/>
</dbReference>
<keyword evidence="2" id="KW-1185">Reference proteome</keyword>
<comment type="caution">
    <text evidence="1">The sequence shown here is derived from an EMBL/GenBank/DDBJ whole genome shotgun (WGS) entry which is preliminary data.</text>
</comment>
<accession>A0ACC5MAH2</accession>
<evidence type="ECO:0000313" key="2">
    <source>
        <dbReference type="Proteomes" id="UP000589818"/>
    </source>
</evidence>
<sequence length="477" mass="53035">MTNDSIPKARTFWEEKDYLSSVRVGLTTELPSKYKNSGHFAEVLLNLAYALYSASEANLYNEFTRIFPKYMALVAPNIHSEPPIGYHNHACLMQHNLKAVIFQYYENTCSIDEVRAAEELLVRCTTFTPNPSALDEQNTKLLGLVGLIQAGKDPYFTVAFKLPFALPLPDGKYEVTHPGGKMTISVEGFVADDVSSRVDDRHFSRVEVTAKGFTCTDNYWSGPNIESDQTEPWNRRLALSVVNRVVLESKLVDESLRIVMASSRDIGNIATTQYDGDGATFHLSIALTFGGFSLVDTLSRQQVTPEKCQLLTERLSVGEMAMHENLYAQALIQRGTENLVGAYYLLNSAAEAMIDCFLVSLCEKFEVSDKLSRFLLGESICVSCELFKAAPVAIDTPRSANPPSAFQRFKFLKEVGVAKSADVRSLIKSLVTVRSDSLRNDLSHGRKDCIPSVAVDKAIVAFRELRSTFQALSIRDE</sequence>
<reference evidence="1" key="1">
    <citation type="submission" date="2020-08" db="EMBL/GenBank/DDBJ databases">
        <title>Plant associated metagenomes--Microbial community diversity and host control of community assembly across model and emerging plant ecological genomics systems.</title>
        <authorList>
            <person name="Dangl J."/>
        </authorList>
    </citation>
    <scope>NUCLEOTIDE SEQUENCE</scope>
    <source>
        <strain evidence="1">KD5</strain>
    </source>
</reference>
<dbReference type="Proteomes" id="UP000589818">
    <property type="component" value="Unassembled WGS sequence"/>
</dbReference>
<protein>
    <submittedName>
        <fullName evidence="1">Uncharacterized protein</fullName>
    </submittedName>
</protein>
<organism evidence="1 2">
    <name type="scientific">Pseudomonas umsongensis</name>
    <dbReference type="NCBI Taxonomy" id="198618"/>
    <lineage>
        <taxon>Bacteria</taxon>
        <taxon>Pseudomonadati</taxon>
        <taxon>Pseudomonadota</taxon>
        <taxon>Gammaproteobacteria</taxon>
        <taxon>Pseudomonadales</taxon>
        <taxon>Pseudomonadaceae</taxon>
        <taxon>Pseudomonas</taxon>
    </lineage>
</organism>
<proteinExistence type="predicted"/>
<name>A0ACC5MAH2_9PSED</name>
<evidence type="ECO:0000313" key="1">
    <source>
        <dbReference type="EMBL" id="MBB2885630.1"/>
    </source>
</evidence>
<gene>
    <name evidence="1" type="ORF">FHR69_001496</name>
</gene>